<keyword evidence="4" id="KW-1185">Reference proteome</keyword>
<proteinExistence type="inferred from homology"/>
<keyword evidence="3" id="KW-0808">Transferase</keyword>
<dbReference type="AlphaFoldDB" id="A0A1I5SG62"/>
<dbReference type="Gene3D" id="3.30.200.20">
    <property type="entry name" value="Phosphorylase Kinase, domain 1"/>
    <property type="match status" value="1"/>
</dbReference>
<dbReference type="PANTHER" id="PTHR21064:SF6">
    <property type="entry name" value="AMINOGLYCOSIDE PHOSPHOTRANSFERASE DOMAIN-CONTAINING PROTEIN"/>
    <property type="match status" value="1"/>
</dbReference>
<dbReference type="PANTHER" id="PTHR21064">
    <property type="entry name" value="AMINOGLYCOSIDE PHOSPHOTRANSFERASE DOMAIN-CONTAINING PROTEIN-RELATED"/>
    <property type="match status" value="1"/>
</dbReference>
<name>A0A1I5SG62_9GAMM</name>
<dbReference type="InterPro" id="IPR011009">
    <property type="entry name" value="Kinase-like_dom_sf"/>
</dbReference>
<reference evidence="4" key="1">
    <citation type="submission" date="2016-10" db="EMBL/GenBank/DDBJ databases">
        <authorList>
            <person name="Varghese N."/>
            <person name="Submissions S."/>
        </authorList>
    </citation>
    <scope>NUCLEOTIDE SEQUENCE [LARGE SCALE GENOMIC DNA]</scope>
    <source>
        <strain evidence="4">JCM 15604</strain>
    </source>
</reference>
<feature type="domain" description="Aminoglycoside phosphotransferase" evidence="2">
    <location>
        <begin position="41"/>
        <end position="271"/>
    </location>
</feature>
<dbReference type="Gene3D" id="3.90.1200.10">
    <property type="match status" value="1"/>
</dbReference>
<gene>
    <name evidence="3" type="ORF">SAMN05216177_104241</name>
</gene>
<evidence type="ECO:0000313" key="3">
    <source>
        <dbReference type="EMBL" id="SFP69748.1"/>
    </source>
</evidence>
<organism evidence="3 4">
    <name type="scientific">Ectopseudomonas toyotomiensis</name>
    <dbReference type="NCBI Taxonomy" id="554344"/>
    <lineage>
        <taxon>Bacteria</taxon>
        <taxon>Pseudomonadati</taxon>
        <taxon>Pseudomonadota</taxon>
        <taxon>Gammaproteobacteria</taxon>
        <taxon>Pseudomonadales</taxon>
        <taxon>Pseudomonadaceae</taxon>
        <taxon>Ectopseudomonas</taxon>
    </lineage>
</organism>
<evidence type="ECO:0000313" key="4">
    <source>
        <dbReference type="Proteomes" id="UP000182025"/>
    </source>
</evidence>
<evidence type="ECO:0000259" key="2">
    <source>
        <dbReference type="Pfam" id="PF01636"/>
    </source>
</evidence>
<sequence>MSTAKEEEIGLQTLQDVAIRTLALCYPPHVQGQVTLLCHSENATYRIDTPSGHRYALRVHKHGYHQRPDIESELDWLSALQASGIRVPRPVIGLDGQYVQSAEIGAGKELNLVLFNWVGGAEPTADVDVSAFMRLGAITAKLHQHSRQWQRPADFRRIVWNHQSMVGPEGHWGNWRNAVNLDSSAFGLIEEVLQRVESELASYGQDAKRYGLIHADLRLANLLVDHEHTHVIDFDDCGFGWYMHDLASALSFYEHHDRLNDWIEHWLAGYAAVSRLTAYDIAMIPTFIIQRRIQLLAWTGTHADTQQVRNLGANWAKQSVDLCRQYLNDGLAQVALR</sequence>
<keyword evidence="3" id="KW-0418">Kinase</keyword>
<protein>
    <submittedName>
        <fullName evidence="3">Ser/Thr protein kinase RdoA involved in Cpx stress response, MazF antagonist</fullName>
    </submittedName>
</protein>
<dbReference type="InterPro" id="IPR050249">
    <property type="entry name" value="Pseudomonas-type_ThrB"/>
</dbReference>
<dbReference type="GO" id="GO:0019202">
    <property type="term" value="F:amino acid kinase activity"/>
    <property type="evidence" value="ECO:0007669"/>
    <property type="project" value="TreeGrafter"/>
</dbReference>
<dbReference type="InterPro" id="IPR002575">
    <property type="entry name" value="Aminoglycoside_PTrfase"/>
</dbReference>
<dbReference type="Proteomes" id="UP000182025">
    <property type="component" value="Unassembled WGS sequence"/>
</dbReference>
<comment type="similarity">
    <text evidence="1">Belongs to the pseudomonas-type ThrB family.</text>
</comment>
<dbReference type="Pfam" id="PF01636">
    <property type="entry name" value="APH"/>
    <property type="match status" value="1"/>
</dbReference>
<dbReference type="EMBL" id="FOXK01000004">
    <property type="protein sequence ID" value="SFP69748.1"/>
    <property type="molecule type" value="Genomic_DNA"/>
</dbReference>
<dbReference type="SUPFAM" id="SSF56112">
    <property type="entry name" value="Protein kinase-like (PK-like)"/>
    <property type="match status" value="1"/>
</dbReference>
<evidence type="ECO:0000256" key="1">
    <source>
        <dbReference type="ARBA" id="ARBA00038240"/>
    </source>
</evidence>
<dbReference type="OrthoDB" id="241498at2"/>
<accession>A0A1I5SG62</accession>
<dbReference type="RefSeq" id="WP_074915036.1">
    <property type="nucleotide sequence ID" value="NZ_FOXK01000004.1"/>
</dbReference>